<reference evidence="2" key="2">
    <citation type="submission" date="2023-02" db="EMBL/GenBank/DDBJ databases">
        <authorList>
            <consortium name="DOE Joint Genome Institute"/>
            <person name="Mondo S.J."/>
            <person name="Chang Y."/>
            <person name="Wang Y."/>
            <person name="Ahrendt S."/>
            <person name="Andreopoulos W."/>
            <person name="Barry K."/>
            <person name="Beard J."/>
            <person name="Benny G.L."/>
            <person name="Blankenship S."/>
            <person name="Bonito G."/>
            <person name="Cuomo C."/>
            <person name="Desiro A."/>
            <person name="Gervers K.A."/>
            <person name="Hundley H."/>
            <person name="Kuo A."/>
            <person name="LaButti K."/>
            <person name="Lang B.F."/>
            <person name="Lipzen A."/>
            <person name="O'Donnell K."/>
            <person name="Pangilinan J."/>
            <person name="Reynolds N."/>
            <person name="Sandor L."/>
            <person name="Smith M.W."/>
            <person name="Tsang A."/>
            <person name="Grigoriev I.V."/>
            <person name="Stajich J.E."/>
            <person name="Spatafora J.W."/>
        </authorList>
    </citation>
    <scope>NUCLEOTIDE SEQUENCE</scope>
    <source>
        <strain evidence="2">RSA 2281</strain>
    </source>
</reference>
<keyword evidence="1" id="KW-0472">Membrane</keyword>
<evidence type="ECO:0000256" key="1">
    <source>
        <dbReference type="SAM" id="Phobius"/>
    </source>
</evidence>
<evidence type="ECO:0000313" key="2">
    <source>
        <dbReference type="EMBL" id="KAI9245838.1"/>
    </source>
</evidence>
<accession>A0AAD5JMJ9</accession>
<keyword evidence="1" id="KW-0812">Transmembrane</keyword>
<proteinExistence type="predicted"/>
<reference evidence="2" key="1">
    <citation type="journal article" date="2022" name="IScience">
        <title>Evolution of zygomycete secretomes and the origins of terrestrial fungal ecologies.</title>
        <authorList>
            <person name="Chang Y."/>
            <person name="Wang Y."/>
            <person name="Mondo S."/>
            <person name="Ahrendt S."/>
            <person name="Andreopoulos W."/>
            <person name="Barry K."/>
            <person name="Beard J."/>
            <person name="Benny G.L."/>
            <person name="Blankenship S."/>
            <person name="Bonito G."/>
            <person name="Cuomo C."/>
            <person name="Desiro A."/>
            <person name="Gervers K.A."/>
            <person name="Hundley H."/>
            <person name="Kuo A."/>
            <person name="LaButti K."/>
            <person name="Lang B.F."/>
            <person name="Lipzen A."/>
            <person name="O'Donnell K."/>
            <person name="Pangilinan J."/>
            <person name="Reynolds N."/>
            <person name="Sandor L."/>
            <person name="Smith M.E."/>
            <person name="Tsang A."/>
            <person name="Grigoriev I.V."/>
            <person name="Stajich J.E."/>
            <person name="Spatafora J.W."/>
        </authorList>
    </citation>
    <scope>NUCLEOTIDE SEQUENCE</scope>
    <source>
        <strain evidence="2">RSA 2281</strain>
    </source>
</reference>
<dbReference type="Proteomes" id="UP001209540">
    <property type="component" value="Unassembled WGS sequence"/>
</dbReference>
<comment type="caution">
    <text evidence="2">The sequence shown here is derived from an EMBL/GenBank/DDBJ whole genome shotgun (WGS) entry which is preliminary data.</text>
</comment>
<name>A0AAD5JMJ9_9FUNG</name>
<protein>
    <submittedName>
        <fullName evidence="2">Uncharacterized protein</fullName>
    </submittedName>
</protein>
<evidence type="ECO:0000313" key="3">
    <source>
        <dbReference type="Proteomes" id="UP001209540"/>
    </source>
</evidence>
<gene>
    <name evidence="2" type="ORF">BDA99DRAFT_543487</name>
</gene>
<dbReference type="EMBL" id="JAIXMP010000049">
    <property type="protein sequence ID" value="KAI9245838.1"/>
    <property type="molecule type" value="Genomic_DNA"/>
</dbReference>
<keyword evidence="3" id="KW-1185">Reference proteome</keyword>
<dbReference type="AlphaFoldDB" id="A0AAD5JMJ9"/>
<keyword evidence="1" id="KW-1133">Transmembrane helix</keyword>
<feature type="transmembrane region" description="Helical" evidence="1">
    <location>
        <begin position="63"/>
        <end position="85"/>
    </location>
</feature>
<feature type="transmembrane region" description="Helical" evidence="1">
    <location>
        <begin position="17"/>
        <end position="35"/>
    </location>
</feature>
<organism evidence="2 3">
    <name type="scientific">Phascolomyces articulosus</name>
    <dbReference type="NCBI Taxonomy" id="60185"/>
    <lineage>
        <taxon>Eukaryota</taxon>
        <taxon>Fungi</taxon>
        <taxon>Fungi incertae sedis</taxon>
        <taxon>Mucoromycota</taxon>
        <taxon>Mucoromycotina</taxon>
        <taxon>Mucoromycetes</taxon>
        <taxon>Mucorales</taxon>
        <taxon>Lichtheimiaceae</taxon>
        <taxon>Phascolomyces</taxon>
    </lineage>
</organism>
<sequence>MCTSLSWDPDFCCQYKWVYPLVLLFITLTGMNATAKLRHDLEHYNLVDILLDILDSDNSRLDVITFLQVAQIVKLLIIALSNIVYTSSLLPQQLMQFFPKLKSFEITAYDLTNSDVSQLYKKKIQDSPARQRHSGVLEFEFLDDNIQNRQIGYYHILFQLILDIHATLQPLILSGLSNIFDRNMMEHLACHDFLEVLISYLAHIDPWCRKTLMNGFDFVDSDIGRADLDKMNEFQPDSSASTLGR</sequence>